<dbReference type="GO" id="GO:0004540">
    <property type="term" value="F:RNA nuclease activity"/>
    <property type="evidence" value="ECO:0007669"/>
    <property type="project" value="InterPro"/>
</dbReference>
<comment type="cofactor">
    <cofactor evidence="1">
        <name>Mg(2+)</name>
        <dbReference type="ChEBI" id="CHEBI:18420"/>
    </cofactor>
</comment>
<name>A0A3L9Y6U0_9RHOB</name>
<evidence type="ECO:0000256" key="4">
    <source>
        <dbReference type="ARBA" id="ARBA00022759"/>
    </source>
</evidence>
<proteinExistence type="predicted"/>
<comment type="caution">
    <text evidence="9">The sequence shown here is derived from an EMBL/GenBank/DDBJ whole genome shotgun (WGS) entry which is preliminary data.</text>
</comment>
<dbReference type="PANTHER" id="PTHR30001">
    <property type="entry name" value="RIBONUCLEASE"/>
    <property type="match status" value="1"/>
</dbReference>
<dbReference type="InterPro" id="IPR019307">
    <property type="entry name" value="RNA-bd_AU-1/RNase_E/G"/>
</dbReference>
<sequence length="348" mass="36760">MKGRVVLLDQIAGRKAAALMVDGRLEELAIDPPEGAAPAPGAILRAVCDRPLKGQGGMILKLPDGAGFLRQGKGLSPGQPLLVQVTGLGEGGKATPVNTRLLFKSRYAIVTPDAPGLNIARSIRDEAERDRLLELAHEAMAGAPENHGLILRSASDGVTAEALADDIAEMRALADAVLGDAGGGPELLLDAPDAHLLAWRDWSVPDPDEVLDHPGCFAELGALEAVDSLLSPGLRLPGGATAMIEPTSALVAVDVNTGPDTSLAAGLKANLALARDLPRQLRLRGLAGQITLDVAPMPKKDRRGFEDALRRAFRGDATDTVLAGWTPLGHFELQRKRDRWPLTELWPK</sequence>
<keyword evidence="5" id="KW-0378">Hydrolase</keyword>
<keyword evidence="3" id="KW-0479">Metal-binding</keyword>
<feature type="domain" description="RNA-binding protein AU-1/Ribonuclease E/G" evidence="8">
    <location>
        <begin position="104"/>
        <end position="210"/>
    </location>
</feature>
<dbReference type="PANTHER" id="PTHR30001:SF1">
    <property type="entry name" value="RIBONUCLEASE E_G-LIKE PROTEIN, CHLOROPLASTIC"/>
    <property type="match status" value="1"/>
</dbReference>
<evidence type="ECO:0000259" key="8">
    <source>
        <dbReference type="Pfam" id="PF10150"/>
    </source>
</evidence>
<keyword evidence="10" id="KW-1185">Reference proteome</keyword>
<dbReference type="Pfam" id="PF10150">
    <property type="entry name" value="RNase_E_G"/>
    <property type="match status" value="2"/>
</dbReference>
<dbReference type="EMBL" id="RCNT01000006">
    <property type="protein sequence ID" value="RMA41826.1"/>
    <property type="molecule type" value="Genomic_DNA"/>
</dbReference>
<dbReference type="GO" id="GO:0005737">
    <property type="term" value="C:cytoplasm"/>
    <property type="evidence" value="ECO:0007669"/>
    <property type="project" value="TreeGrafter"/>
</dbReference>
<evidence type="ECO:0000313" key="10">
    <source>
        <dbReference type="Proteomes" id="UP000281343"/>
    </source>
</evidence>
<dbReference type="GO" id="GO:0003723">
    <property type="term" value="F:RNA binding"/>
    <property type="evidence" value="ECO:0007669"/>
    <property type="project" value="UniProtKB-KW"/>
</dbReference>
<keyword evidence="6" id="KW-0460">Magnesium</keyword>
<evidence type="ECO:0000313" key="9">
    <source>
        <dbReference type="EMBL" id="RMA41826.1"/>
    </source>
</evidence>
<dbReference type="GO" id="GO:0016787">
    <property type="term" value="F:hydrolase activity"/>
    <property type="evidence" value="ECO:0007669"/>
    <property type="project" value="UniProtKB-KW"/>
</dbReference>
<dbReference type="Proteomes" id="UP000281343">
    <property type="component" value="Unassembled WGS sequence"/>
</dbReference>
<keyword evidence="2" id="KW-0540">Nuclease</keyword>
<dbReference type="InterPro" id="IPR004659">
    <property type="entry name" value="RNase_E/G"/>
</dbReference>
<dbReference type="GO" id="GO:0004519">
    <property type="term" value="F:endonuclease activity"/>
    <property type="evidence" value="ECO:0007669"/>
    <property type="project" value="UniProtKB-KW"/>
</dbReference>
<organism evidence="9 10">
    <name type="scientific">Rhodophyticola porphyridii</name>
    <dbReference type="NCBI Taxonomy" id="1852017"/>
    <lineage>
        <taxon>Bacteria</taxon>
        <taxon>Pseudomonadati</taxon>
        <taxon>Pseudomonadota</taxon>
        <taxon>Alphaproteobacteria</taxon>
        <taxon>Rhodobacterales</taxon>
        <taxon>Roseobacteraceae</taxon>
        <taxon>Rhodophyticola</taxon>
    </lineage>
</organism>
<evidence type="ECO:0000256" key="3">
    <source>
        <dbReference type="ARBA" id="ARBA00022723"/>
    </source>
</evidence>
<gene>
    <name evidence="9" type="ORF">D9R08_13300</name>
</gene>
<evidence type="ECO:0000256" key="7">
    <source>
        <dbReference type="ARBA" id="ARBA00022884"/>
    </source>
</evidence>
<feature type="domain" description="RNA-binding protein AU-1/Ribonuclease E/G" evidence="8">
    <location>
        <begin position="216"/>
        <end position="337"/>
    </location>
</feature>
<dbReference type="GO" id="GO:0046872">
    <property type="term" value="F:metal ion binding"/>
    <property type="evidence" value="ECO:0007669"/>
    <property type="project" value="UniProtKB-KW"/>
</dbReference>
<keyword evidence="7" id="KW-0694">RNA-binding</keyword>
<evidence type="ECO:0000256" key="5">
    <source>
        <dbReference type="ARBA" id="ARBA00022801"/>
    </source>
</evidence>
<keyword evidence="4" id="KW-0255">Endonuclease</keyword>
<evidence type="ECO:0000256" key="2">
    <source>
        <dbReference type="ARBA" id="ARBA00022722"/>
    </source>
</evidence>
<evidence type="ECO:0000256" key="6">
    <source>
        <dbReference type="ARBA" id="ARBA00022842"/>
    </source>
</evidence>
<protein>
    <submittedName>
        <fullName evidence="9">Ribonuclease G</fullName>
    </submittedName>
</protein>
<dbReference type="GO" id="GO:0006364">
    <property type="term" value="P:rRNA processing"/>
    <property type="evidence" value="ECO:0007669"/>
    <property type="project" value="TreeGrafter"/>
</dbReference>
<dbReference type="RefSeq" id="WP_121898538.1">
    <property type="nucleotide sequence ID" value="NZ_RCNT01000006.1"/>
</dbReference>
<accession>A0A3L9Y6U0</accession>
<reference evidence="9 10" key="1">
    <citation type="submission" date="2018-10" db="EMBL/GenBank/DDBJ databases">
        <authorList>
            <person name="Jung H.S."/>
            <person name="Jeon C.O."/>
        </authorList>
    </citation>
    <scope>NUCLEOTIDE SEQUENCE [LARGE SCALE GENOMIC DNA]</scope>
    <source>
        <strain evidence="9 10">MA-7-27</strain>
    </source>
</reference>
<dbReference type="OrthoDB" id="9804278at2"/>
<evidence type="ECO:0000256" key="1">
    <source>
        <dbReference type="ARBA" id="ARBA00001946"/>
    </source>
</evidence>
<dbReference type="AlphaFoldDB" id="A0A3L9Y6U0"/>